<proteinExistence type="predicted"/>
<keyword evidence="1" id="KW-0812">Transmembrane</keyword>
<protein>
    <submittedName>
        <fullName evidence="2">Uncharacterized protein</fullName>
    </submittedName>
</protein>
<keyword evidence="3" id="KW-1185">Reference proteome</keyword>
<evidence type="ECO:0000256" key="1">
    <source>
        <dbReference type="SAM" id="Phobius"/>
    </source>
</evidence>
<evidence type="ECO:0000313" key="2">
    <source>
        <dbReference type="EMBL" id="CAL8132137.1"/>
    </source>
</evidence>
<dbReference type="EMBL" id="CAXLJM020000092">
    <property type="protein sequence ID" value="CAL8132137.1"/>
    <property type="molecule type" value="Genomic_DNA"/>
</dbReference>
<gene>
    <name evidence="2" type="ORF">ODALV1_LOCUS24488</name>
</gene>
<organism evidence="2 3">
    <name type="scientific">Orchesella dallaii</name>
    <dbReference type="NCBI Taxonomy" id="48710"/>
    <lineage>
        <taxon>Eukaryota</taxon>
        <taxon>Metazoa</taxon>
        <taxon>Ecdysozoa</taxon>
        <taxon>Arthropoda</taxon>
        <taxon>Hexapoda</taxon>
        <taxon>Collembola</taxon>
        <taxon>Entomobryomorpha</taxon>
        <taxon>Entomobryoidea</taxon>
        <taxon>Orchesellidae</taxon>
        <taxon>Orchesellinae</taxon>
        <taxon>Orchesella</taxon>
    </lineage>
</organism>
<keyword evidence="1" id="KW-1133">Transmembrane helix</keyword>
<name>A0ABP1RP59_9HEXA</name>
<comment type="caution">
    <text evidence="2">The sequence shown here is derived from an EMBL/GenBank/DDBJ whole genome shotgun (WGS) entry which is preliminary data.</text>
</comment>
<keyword evidence="1" id="KW-0472">Membrane</keyword>
<sequence length="670" mass="78035">METVGITTWSAMQSMLVNHFGSSTVEFLWEENNPLSQSVFSTCIIFQCILLHFDFHIYENLKTKRQFLTNLNFTTILNLNFRVIATQKFSSAGILLVSDSTFTASSLKNRVLQADLEDDTNIYRKYPPIILSALLDYTLLSPRLKKYYVSLAVTASLLLFVRVGLDDVHLGRVPCLDSYRYTGHRTCWHRENGQLLRIQLEIVTKNAVLSFQDLIMFLEEHQSAIHFKTTEESQKQHCKSLQSYNFIPFIEDDRCDLYSIYFSFVNCSNFKECWNNAYYNLDIRLGTPSRFSYHVFPFVQNHIDFTFQVYFPKEYFLDGKLTAFLSPFKMLVWISCVLVFLGISSWLLFAENQLLQDVLIWQSSLILEQDGLGLRNTKFRGTMLIGLWMLSLFLIRQCYNSSLYSFMTTQKEAFTDFPVSMQEILLQNNFELISPPAFLLTLVDIGSEAKLDRSLVDLYLRIIQKSYFVMGHDNIEMLVLHEAIEQKPTEIQHFSPSLTYEDSAMLVKLLMNASRHFNVWSVQFSRFVIICEGGCFDGVEILGQNNMIRKIPKEKPILRHFKVWFQKRANFESVRFSKFLRHFAQSGLYDVVVNRFMKLQQLQILYNMDVSWRVGLSNGNLFSYVFLVNKVGSSYIDIKEEPTRMSVLVGTLVMVAFLLLMAFIIFIFEI</sequence>
<reference evidence="2 3" key="1">
    <citation type="submission" date="2024-08" db="EMBL/GenBank/DDBJ databases">
        <authorList>
            <person name="Cucini C."/>
            <person name="Frati F."/>
        </authorList>
    </citation>
    <scope>NUCLEOTIDE SEQUENCE [LARGE SCALE GENOMIC DNA]</scope>
</reference>
<feature type="transmembrane region" description="Helical" evidence="1">
    <location>
        <begin position="330"/>
        <end position="349"/>
    </location>
</feature>
<evidence type="ECO:0000313" key="3">
    <source>
        <dbReference type="Proteomes" id="UP001642540"/>
    </source>
</evidence>
<feature type="transmembrane region" description="Helical" evidence="1">
    <location>
        <begin position="647"/>
        <end position="668"/>
    </location>
</feature>
<dbReference type="Proteomes" id="UP001642540">
    <property type="component" value="Unassembled WGS sequence"/>
</dbReference>
<accession>A0ABP1RP59</accession>